<feature type="non-terminal residue" evidence="3">
    <location>
        <position position="55"/>
    </location>
</feature>
<evidence type="ECO:0000313" key="3">
    <source>
        <dbReference type="EMBL" id="OEU05971.1"/>
    </source>
</evidence>
<dbReference type="GO" id="GO:0005634">
    <property type="term" value="C:nucleus"/>
    <property type="evidence" value="ECO:0007669"/>
    <property type="project" value="UniProtKB-UniRule"/>
</dbReference>
<feature type="domain" description="HMG box" evidence="2">
    <location>
        <begin position="1"/>
        <end position="55"/>
    </location>
</feature>
<protein>
    <recommendedName>
        <fullName evidence="2">HMG box domain-containing protein</fullName>
    </recommendedName>
</protein>
<dbReference type="Proteomes" id="UP000095751">
    <property type="component" value="Unassembled WGS sequence"/>
</dbReference>
<feature type="DNA-binding region" description="HMG box" evidence="1">
    <location>
        <begin position="1"/>
        <end position="55"/>
    </location>
</feature>
<gene>
    <name evidence="3" type="ORF">FRACYDRAFT_165950</name>
</gene>
<dbReference type="GO" id="GO:0003677">
    <property type="term" value="F:DNA binding"/>
    <property type="evidence" value="ECO:0007669"/>
    <property type="project" value="UniProtKB-UniRule"/>
</dbReference>
<reference evidence="3 4" key="1">
    <citation type="submission" date="2016-09" db="EMBL/GenBank/DDBJ databases">
        <title>Extensive genetic diversity and differential bi-allelic expression allows diatom success in the polar Southern Ocean.</title>
        <authorList>
            <consortium name="DOE Joint Genome Institute"/>
            <person name="Mock T."/>
            <person name="Otillar R.P."/>
            <person name="Strauss J."/>
            <person name="Dupont C."/>
            <person name="Frickenhaus S."/>
            <person name="Maumus F."/>
            <person name="Mcmullan M."/>
            <person name="Sanges R."/>
            <person name="Schmutz J."/>
            <person name="Toseland A."/>
            <person name="Valas R."/>
            <person name="Veluchamy A."/>
            <person name="Ward B.J."/>
            <person name="Allen A."/>
            <person name="Barry K."/>
            <person name="Falciatore A."/>
            <person name="Ferrante M."/>
            <person name="Fortunato A.E."/>
            <person name="Gloeckner G."/>
            <person name="Gruber A."/>
            <person name="Hipkin R."/>
            <person name="Janech M."/>
            <person name="Kroth P."/>
            <person name="Leese F."/>
            <person name="Lindquist E."/>
            <person name="Lyon B.R."/>
            <person name="Martin J."/>
            <person name="Mayer C."/>
            <person name="Parker M."/>
            <person name="Quesneville H."/>
            <person name="Raymond J."/>
            <person name="Uhlig C."/>
            <person name="Valentin K.U."/>
            <person name="Worden A.Z."/>
            <person name="Armbrust E.V."/>
            <person name="Bowler C."/>
            <person name="Green B."/>
            <person name="Moulton V."/>
            <person name="Van Oosterhout C."/>
            <person name="Grigoriev I."/>
        </authorList>
    </citation>
    <scope>NUCLEOTIDE SEQUENCE [LARGE SCALE GENOMIC DNA]</scope>
    <source>
        <strain evidence="3 4">CCMP1102</strain>
    </source>
</reference>
<accession>A0A1E7EJ95</accession>
<dbReference type="OrthoDB" id="1919336at2759"/>
<dbReference type="Gene3D" id="1.10.30.10">
    <property type="entry name" value="High mobility group box domain"/>
    <property type="match status" value="1"/>
</dbReference>
<feature type="non-terminal residue" evidence="3">
    <location>
        <position position="1"/>
    </location>
</feature>
<evidence type="ECO:0000256" key="1">
    <source>
        <dbReference type="PROSITE-ProRule" id="PRU00267"/>
    </source>
</evidence>
<organism evidence="3 4">
    <name type="scientific">Fragilariopsis cylindrus CCMP1102</name>
    <dbReference type="NCBI Taxonomy" id="635003"/>
    <lineage>
        <taxon>Eukaryota</taxon>
        <taxon>Sar</taxon>
        <taxon>Stramenopiles</taxon>
        <taxon>Ochrophyta</taxon>
        <taxon>Bacillariophyta</taxon>
        <taxon>Bacillariophyceae</taxon>
        <taxon>Bacillariophycidae</taxon>
        <taxon>Bacillariales</taxon>
        <taxon>Bacillariaceae</taxon>
        <taxon>Fragilariopsis</taxon>
    </lineage>
</organism>
<keyword evidence="1" id="KW-0238">DNA-binding</keyword>
<proteinExistence type="predicted"/>
<keyword evidence="4" id="KW-1185">Reference proteome</keyword>
<name>A0A1E7EJ95_9STRA</name>
<keyword evidence="1" id="KW-0539">Nucleus</keyword>
<dbReference type="SUPFAM" id="SSF47095">
    <property type="entry name" value="HMG-box"/>
    <property type="match status" value="1"/>
</dbReference>
<evidence type="ECO:0000259" key="2">
    <source>
        <dbReference type="PROSITE" id="PS50118"/>
    </source>
</evidence>
<dbReference type="InParanoid" id="A0A1E7EJ95"/>
<sequence length="55" mass="6674">DNNTNNNTNKKNLKFEQLGKVIGKGWRELSRTKRSILEEKAETDRERYRKEMNEY</sequence>
<dbReference type="InterPro" id="IPR009071">
    <property type="entry name" value="HMG_box_dom"/>
</dbReference>
<dbReference type="AlphaFoldDB" id="A0A1E7EJ95"/>
<dbReference type="KEGG" id="fcy:FRACYDRAFT_165950"/>
<dbReference type="PROSITE" id="PS50118">
    <property type="entry name" value="HMG_BOX_2"/>
    <property type="match status" value="1"/>
</dbReference>
<dbReference type="EMBL" id="KV784440">
    <property type="protein sequence ID" value="OEU05971.1"/>
    <property type="molecule type" value="Genomic_DNA"/>
</dbReference>
<evidence type="ECO:0000313" key="4">
    <source>
        <dbReference type="Proteomes" id="UP000095751"/>
    </source>
</evidence>
<dbReference type="Pfam" id="PF00505">
    <property type="entry name" value="HMG_box"/>
    <property type="match status" value="1"/>
</dbReference>
<dbReference type="InterPro" id="IPR036910">
    <property type="entry name" value="HMG_box_dom_sf"/>
</dbReference>